<feature type="signal peptide" evidence="1">
    <location>
        <begin position="1"/>
        <end position="16"/>
    </location>
</feature>
<dbReference type="AlphaFoldDB" id="A0A914XI23"/>
<evidence type="ECO:0000313" key="2">
    <source>
        <dbReference type="Proteomes" id="UP000887566"/>
    </source>
</evidence>
<proteinExistence type="predicted"/>
<keyword evidence="1" id="KW-0732">Signal</keyword>
<evidence type="ECO:0000256" key="1">
    <source>
        <dbReference type="SAM" id="SignalP"/>
    </source>
</evidence>
<accession>A0A914XI23</accession>
<feature type="chain" id="PRO_5037424957" evidence="1">
    <location>
        <begin position="17"/>
        <end position="101"/>
    </location>
</feature>
<reference evidence="3" key="1">
    <citation type="submission" date="2022-11" db="UniProtKB">
        <authorList>
            <consortium name="WormBaseParasite"/>
        </authorList>
    </citation>
    <scope>IDENTIFICATION</scope>
</reference>
<protein>
    <submittedName>
        <fullName evidence="3">Uncharacterized protein</fullName>
    </submittedName>
</protein>
<dbReference type="Proteomes" id="UP000887566">
    <property type="component" value="Unplaced"/>
</dbReference>
<evidence type="ECO:0000313" key="3">
    <source>
        <dbReference type="WBParaSite" id="PSAMB.scaffold8774size5802.g31789.t1"/>
    </source>
</evidence>
<name>A0A914XI23_9BILA</name>
<organism evidence="2 3">
    <name type="scientific">Plectus sambesii</name>
    <dbReference type="NCBI Taxonomy" id="2011161"/>
    <lineage>
        <taxon>Eukaryota</taxon>
        <taxon>Metazoa</taxon>
        <taxon>Ecdysozoa</taxon>
        <taxon>Nematoda</taxon>
        <taxon>Chromadorea</taxon>
        <taxon>Plectida</taxon>
        <taxon>Plectina</taxon>
        <taxon>Plectoidea</taxon>
        <taxon>Plectidae</taxon>
        <taxon>Plectus</taxon>
    </lineage>
</organism>
<dbReference type="WBParaSite" id="PSAMB.scaffold8774size5802.g31789.t1">
    <property type="protein sequence ID" value="PSAMB.scaffold8774size5802.g31789.t1"/>
    <property type="gene ID" value="PSAMB.scaffold8774size5802.g31789"/>
</dbReference>
<sequence length="101" mass="11202">MFLMILDLFGLGIACTSINDKSRSILSILHRIIPDDNSVRFLLDSFHRKIADNSWGLTLGRFLIFERTACLGIASAMITFVAFYAQFSESSSVVTNSTMGC</sequence>
<keyword evidence="2" id="KW-1185">Reference proteome</keyword>